<feature type="region of interest" description="Disordered" evidence="1">
    <location>
        <begin position="229"/>
        <end position="251"/>
    </location>
</feature>
<dbReference type="EMBL" id="CP031036">
    <property type="protein sequence ID" value="QDZ19583.1"/>
    <property type="molecule type" value="Genomic_DNA"/>
</dbReference>
<feature type="compositionally biased region" description="Basic residues" evidence="1">
    <location>
        <begin position="239"/>
        <end position="251"/>
    </location>
</feature>
<name>A0A5B8MGM6_9CHLO</name>
<sequence>MGASQGEVPGPVAASGIDVEEFRACARSFLRDHESLLLERSSMIFELDTAKSTSLREESRHSVLERENTHLRLELGSQLAVLGRTMSGILGHFSAAEALEQAQADIVHLTEELLQKESLAASLARETEGLKGQLQAIRLERETEGHRRDKEKRGLELTIKREGEKWKAQLAEATRTCQKLQDQVDRKSGQGQLSVGSASSSLELMWKQKVLSLQKQNKSLREEVSALEEKIREEDSFKPRAKPRKRTKATR</sequence>
<feature type="compositionally biased region" description="Basic and acidic residues" evidence="1">
    <location>
        <begin position="229"/>
        <end position="238"/>
    </location>
</feature>
<reference evidence="2 3" key="1">
    <citation type="submission" date="2018-07" db="EMBL/GenBank/DDBJ databases">
        <title>The complete nuclear genome of the prasinophyte Chloropicon primus (CCMP1205).</title>
        <authorList>
            <person name="Pombert J.-F."/>
            <person name="Otis C."/>
            <person name="Turmel M."/>
            <person name="Lemieux C."/>
        </authorList>
    </citation>
    <scope>NUCLEOTIDE SEQUENCE [LARGE SCALE GENOMIC DNA]</scope>
    <source>
        <strain evidence="2 3">CCMP1205</strain>
    </source>
</reference>
<dbReference type="AlphaFoldDB" id="A0A5B8MGM6"/>
<gene>
    <name evidence="2" type="ORF">A3770_03p21010</name>
</gene>
<evidence type="ECO:0000313" key="2">
    <source>
        <dbReference type="EMBL" id="QDZ19583.1"/>
    </source>
</evidence>
<proteinExistence type="predicted"/>
<evidence type="ECO:0000256" key="1">
    <source>
        <dbReference type="SAM" id="MobiDB-lite"/>
    </source>
</evidence>
<keyword evidence="3" id="KW-1185">Reference proteome</keyword>
<protein>
    <submittedName>
        <fullName evidence="2">Uncharacterized protein</fullName>
    </submittedName>
</protein>
<evidence type="ECO:0000313" key="3">
    <source>
        <dbReference type="Proteomes" id="UP000316726"/>
    </source>
</evidence>
<organism evidence="2 3">
    <name type="scientific">Chloropicon primus</name>
    <dbReference type="NCBI Taxonomy" id="1764295"/>
    <lineage>
        <taxon>Eukaryota</taxon>
        <taxon>Viridiplantae</taxon>
        <taxon>Chlorophyta</taxon>
        <taxon>Chloropicophyceae</taxon>
        <taxon>Chloropicales</taxon>
        <taxon>Chloropicaceae</taxon>
        <taxon>Chloropicon</taxon>
    </lineage>
</organism>
<accession>A0A5B8MGM6</accession>
<dbReference type="Proteomes" id="UP000316726">
    <property type="component" value="Chromosome 3"/>
</dbReference>